<dbReference type="EMBL" id="CCND01000013">
    <property type="protein sequence ID" value="CDX57067.1"/>
    <property type="molecule type" value="Genomic_DNA"/>
</dbReference>
<accession>A0A0K2VY01</accession>
<reference evidence="2" key="1">
    <citation type="submission" date="2014-08" db="EMBL/GenBank/DDBJ databases">
        <authorList>
            <person name="Edwards T."/>
        </authorList>
    </citation>
    <scope>NUCLEOTIDE SEQUENCE [LARGE SCALE GENOMIC DNA]</scope>
</reference>
<protein>
    <submittedName>
        <fullName evidence="1">Uncharacterized protein</fullName>
    </submittedName>
</protein>
<evidence type="ECO:0000313" key="2">
    <source>
        <dbReference type="Proteomes" id="UP000182888"/>
    </source>
</evidence>
<proteinExistence type="predicted"/>
<sequence length="223" mass="25283">MRSTGFSWHTGFLKFPVAEYGSRLEHRKIFEQRNDSNDDDDDLRDLARAGVKRQTLHEIEHQDHHQEGDQYADKNRCAHMPASFPILPGRAGPNVAGRKIVPRGLSPPDVSAANRGSLQRRAEHARNSRRASLALAPAAFEADDAVSRTIQPMRTFRAAMAVRAQPARANENLLGPVTAGAFLRTHQFLPRRDAMFRFNDRVHPFSPQRLDYRSDMLIHHSLH</sequence>
<dbReference type="Proteomes" id="UP000182888">
    <property type="component" value="Unassembled WGS sequence"/>
</dbReference>
<gene>
    <name evidence="1" type="ORF">MPL1032_200035</name>
</gene>
<name>A0A0K2VY01_MESPL</name>
<evidence type="ECO:0000313" key="1">
    <source>
        <dbReference type="EMBL" id="CDX57067.1"/>
    </source>
</evidence>
<dbReference type="AlphaFoldDB" id="A0A0K2VY01"/>
<organism evidence="1 2">
    <name type="scientific">Mesorhizobium plurifarium</name>
    <dbReference type="NCBI Taxonomy" id="69974"/>
    <lineage>
        <taxon>Bacteria</taxon>
        <taxon>Pseudomonadati</taxon>
        <taxon>Pseudomonadota</taxon>
        <taxon>Alphaproteobacteria</taxon>
        <taxon>Hyphomicrobiales</taxon>
        <taxon>Phyllobacteriaceae</taxon>
        <taxon>Mesorhizobium</taxon>
    </lineage>
</organism>